<feature type="binding site" evidence="9">
    <location>
        <position position="183"/>
    </location>
    <ligand>
        <name>substrate</name>
    </ligand>
</feature>
<dbReference type="PANTHER" id="PTHR11902:SF1">
    <property type="entry name" value="ENOLASE"/>
    <property type="match status" value="1"/>
</dbReference>
<dbReference type="InterPro" id="IPR020811">
    <property type="entry name" value="Enolase_N"/>
</dbReference>
<feature type="binding site" evidence="10">
    <location>
        <position position="261"/>
    </location>
    <ligand>
        <name>Mg(2+)</name>
        <dbReference type="ChEBI" id="CHEBI:18420"/>
    </ligand>
</feature>
<keyword evidence="10" id="KW-0479">Metal-binding</keyword>
<feature type="binding site" evidence="9">
    <location>
        <position position="411"/>
    </location>
    <ligand>
        <name>substrate</name>
    </ligand>
</feature>
<feature type="binding site" evidence="9">
    <location>
        <position position="335"/>
    </location>
    <ligand>
        <name>substrate</name>
    </ligand>
</feature>
<feature type="binding site" evidence="9">
    <location>
        <begin position="387"/>
        <end position="390"/>
    </location>
    <ligand>
        <name>substrate</name>
    </ligand>
</feature>
<dbReference type="Pfam" id="PF03952">
    <property type="entry name" value="Enolase_N"/>
    <property type="match status" value="1"/>
</dbReference>
<comment type="similarity">
    <text evidence="2">Belongs to the enolase family.</text>
</comment>
<dbReference type="EMBL" id="CP119944">
    <property type="protein sequence ID" value="WFC98849.1"/>
    <property type="molecule type" value="Genomic_DNA"/>
</dbReference>
<dbReference type="PRINTS" id="PR00148">
    <property type="entry name" value="ENOLASE"/>
</dbReference>
<dbReference type="HAMAP" id="MF_00318">
    <property type="entry name" value="Enolase"/>
    <property type="match status" value="1"/>
</dbReference>
<sequence length="457" mass="48917">MPKWWGSALCTPKKMSSIQKVQARIIIDSRGNPTVEVDLVTDKGLFRAGVPSGASTGIHEAVELRDKDSKRWVGKGVDQAVKNVNDVIGPELIKSGIAITSQKEIDDFLIKLDGTPNKGKLGANAILGVSIAAAKAGAGEKGVPLYAYLAGIANTKKPYVLPAPAMNVINGGSHAGNSLAFQEFMIVPTGAESFTDAIRIGTETYHSLKKVINSKYGIDATNVGDEGGFAPNVKSADEALDLLMEAISKAGYDGKVKISLDVASSEFYKDGKYDLDFKNPNSDSSKWITGKDLAQIYLGYIKKYPIISIEDPFDQDDWEAWSHLRAEAGITIIGDDLTVTNPLRIKTAIEKKACNGLLLKINQIGTISESIQAAQLAQSDNWAVMVSHRSGETEDTTISDVAVALNSGIIKTGAPARSERVAKYNALLRIESTEPEATYAGLDGFTQGDSAPKVIRK</sequence>
<comment type="pathway">
    <text evidence="1">Carbohydrate degradation; glycolysis; pyruvate from D-glyceraldehyde 3-phosphate: step 4/5.</text>
</comment>
<dbReference type="SFLD" id="SFLDF00002">
    <property type="entry name" value="enolase"/>
    <property type="match status" value="1"/>
</dbReference>
<dbReference type="Gene3D" id="3.20.20.120">
    <property type="entry name" value="Enolase-like C-terminal domain"/>
    <property type="match status" value="1"/>
</dbReference>
<evidence type="ECO:0000256" key="4">
    <source>
        <dbReference type="ARBA" id="ARBA00022842"/>
    </source>
</evidence>
<evidence type="ECO:0000256" key="2">
    <source>
        <dbReference type="ARBA" id="ARBA00009604"/>
    </source>
</evidence>
<dbReference type="SFLD" id="SFLDG00178">
    <property type="entry name" value="enolase"/>
    <property type="match status" value="1"/>
</dbReference>
<dbReference type="Pfam" id="PF00113">
    <property type="entry name" value="Enolase_C"/>
    <property type="match status" value="1"/>
</dbReference>
<dbReference type="InterPro" id="IPR020810">
    <property type="entry name" value="Enolase_C"/>
</dbReference>
<dbReference type="Proteomes" id="UP001219567">
    <property type="component" value="Chromosome 2"/>
</dbReference>
<evidence type="ECO:0000259" key="12">
    <source>
        <dbReference type="SMART" id="SM01193"/>
    </source>
</evidence>
<feature type="binding site" evidence="9">
    <location>
        <position position="174"/>
    </location>
    <ligand>
        <name>substrate</name>
    </ligand>
</feature>
<dbReference type="SUPFAM" id="SSF51604">
    <property type="entry name" value="Enolase C-terminal domain-like"/>
    <property type="match status" value="1"/>
</dbReference>
<dbReference type="AlphaFoldDB" id="A0AAJ6CGJ0"/>
<dbReference type="Gene3D" id="3.30.390.10">
    <property type="entry name" value="Enolase-like, N-terminal domain"/>
    <property type="match status" value="1"/>
</dbReference>
<organism evidence="13 14">
    <name type="scientific">Malassezia yamatoensis</name>
    <dbReference type="NCBI Taxonomy" id="253288"/>
    <lineage>
        <taxon>Eukaryota</taxon>
        <taxon>Fungi</taxon>
        <taxon>Dikarya</taxon>
        <taxon>Basidiomycota</taxon>
        <taxon>Ustilaginomycotina</taxon>
        <taxon>Malasseziomycetes</taxon>
        <taxon>Malasseziales</taxon>
        <taxon>Malasseziaceae</taxon>
        <taxon>Malassezia</taxon>
    </lineage>
</organism>
<keyword evidence="6 13" id="KW-0456">Lyase</keyword>
<evidence type="ECO:0000256" key="10">
    <source>
        <dbReference type="PIRSR" id="PIRSR001400-3"/>
    </source>
</evidence>
<dbReference type="InterPro" id="IPR020809">
    <property type="entry name" value="Enolase_CS"/>
</dbReference>
<evidence type="ECO:0000256" key="8">
    <source>
        <dbReference type="PIRSR" id="PIRSR001400-1"/>
    </source>
</evidence>
<evidence type="ECO:0000259" key="11">
    <source>
        <dbReference type="SMART" id="SM01192"/>
    </source>
</evidence>
<proteinExistence type="inferred from homology"/>
<dbReference type="SMART" id="SM01193">
    <property type="entry name" value="Enolase_N"/>
    <property type="match status" value="1"/>
</dbReference>
<keyword evidence="5" id="KW-0324">Glycolysis</keyword>
<dbReference type="FunFam" id="3.20.20.120:FF:000002">
    <property type="entry name" value="Enolase 1"/>
    <property type="match status" value="1"/>
</dbReference>
<evidence type="ECO:0000313" key="14">
    <source>
        <dbReference type="Proteomes" id="UP001219567"/>
    </source>
</evidence>
<dbReference type="FunFam" id="3.30.390.10:FF:000001">
    <property type="entry name" value="Enolase"/>
    <property type="match status" value="1"/>
</dbReference>
<evidence type="ECO:0000256" key="5">
    <source>
        <dbReference type="ARBA" id="ARBA00023152"/>
    </source>
</evidence>
<feature type="binding site" evidence="9">
    <location>
        <position position="310"/>
    </location>
    <ligand>
        <name>substrate</name>
    </ligand>
</feature>
<dbReference type="InterPro" id="IPR000941">
    <property type="entry name" value="Enolase"/>
</dbReference>
<evidence type="ECO:0000256" key="3">
    <source>
        <dbReference type="ARBA" id="ARBA00012058"/>
    </source>
</evidence>
<feature type="active site" description="Proton donor" evidence="8">
    <location>
        <position position="226"/>
    </location>
</feature>
<protein>
    <recommendedName>
        <fullName evidence="3">phosphopyruvate hydratase</fullName>
        <ecNumber evidence="3">4.2.1.11</ecNumber>
    </recommendedName>
</protein>
<feature type="binding site" evidence="10">
    <location>
        <position position="310"/>
    </location>
    <ligand>
        <name>Mg(2+)</name>
        <dbReference type="ChEBI" id="CHEBI:18420"/>
    </ligand>
</feature>
<dbReference type="PIRSF" id="PIRSF001400">
    <property type="entry name" value="Enolase"/>
    <property type="match status" value="1"/>
</dbReference>
<dbReference type="PROSITE" id="PS00164">
    <property type="entry name" value="ENOLASE"/>
    <property type="match status" value="1"/>
</dbReference>
<keyword evidence="14" id="KW-1185">Reference proteome</keyword>
<comment type="catalytic activity">
    <reaction evidence="7">
        <text>(2R)-2-phosphoglycerate = phosphoenolpyruvate + H2O</text>
        <dbReference type="Rhea" id="RHEA:10164"/>
        <dbReference type="ChEBI" id="CHEBI:15377"/>
        <dbReference type="ChEBI" id="CHEBI:58289"/>
        <dbReference type="ChEBI" id="CHEBI:58702"/>
        <dbReference type="EC" id="4.2.1.11"/>
    </reaction>
</comment>
<reference evidence="13 14" key="1">
    <citation type="submission" date="2023-03" db="EMBL/GenBank/DDBJ databases">
        <title>Mating type loci evolution in Malassezia.</title>
        <authorList>
            <person name="Coelho M.A."/>
        </authorList>
    </citation>
    <scope>NUCLEOTIDE SEQUENCE [LARGE SCALE GENOMIC DNA]</scope>
    <source>
        <strain evidence="13 14">CBS 9725</strain>
    </source>
</reference>
<dbReference type="GO" id="GO:0000287">
    <property type="term" value="F:magnesium ion binding"/>
    <property type="evidence" value="ECO:0007669"/>
    <property type="project" value="InterPro"/>
</dbReference>
<feature type="domain" description="Enolase C-terminal TIM barrel" evidence="11">
    <location>
        <begin position="158"/>
        <end position="447"/>
    </location>
</feature>
<dbReference type="InterPro" id="IPR036849">
    <property type="entry name" value="Enolase-like_C_sf"/>
</dbReference>
<feature type="binding site" evidence="10">
    <location>
        <position position="335"/>
    </location>
    <ligand>
        <name>Mg(2+)</name>
        <dbReference type="ChEBI" id="CHEBI:18420"/>
    </ligand>
</feature>
<dbReference type="PANTHER" id="PTHR11902">
    <property type="entry name" value="ENOLASE"/>
    <property type="match status" value="1"/>
</dbReference>
<dbReference type="GO" id="GO:0004634">
    <property type="term" value="F:phosphopyruvate hydratase activity"/>
    <property type="evidence" value="ECO:0007669"/>
    <property type="project" value="UniProtKB-EC"/>
</dbReference>
<name>A0AAJ6CGJ0_9BASI</name>
<accession>A0AAJ6CGJ0</accession>
<dbReference type="GO" id="GO:0000015">
    <property type="term" value="C:phosphopyruvate hydratase complex"/>
    <property type="evidence" value="ECO:0007669"/>
    <property type="project" value="InterPro"/>
</dbReference>
<comment type="cofactor">
    <cofactor evidence="10">
        <name>Mg(2+)</name>
        <dbReference type="ChEBI" id="CHEBI:18420"/>
    </cofactor>
    <text evidence="10">Mg(2+) is required for catalysis and for stabilizing the dimer.</text>
</comment>
<feature type="active site" description="Proton acceptor" evidence="8">
    <location>
        <position position="360"/>
    </location>
</feature>
<dbReference type="CDD" id="cd03313">
    <property type="entry name" value="enolase"/>
    <property type="match status" value="1"/>
</dbReference>
<dbReference type="SMART" id="SM01192">
    <property type="entry name" value="Enolase_C"/>
    <property type="match status" value="1"/>
</dbReference>
<evidence type="ECO:0000256" key="6">
    <source>
        <dbReference type="ARBA" id="ARBA00023239"/>
    </source>
</evidence>
<evidence type="ECO:0000256" key="1">
    <source>
        <dbReference type="ARBA" id="ARBA00005031"/>
    </source>
</evidence>
<evidence type="ECO:0000256" key="9">
    <source>
        <dbReference type="PIRSR" id="PIRSR001400-2"/>
    </source>
</evidence>
<dbReference type="SFLD" id="SFLDS00001">
    <property type="entry name" value="Enolase"/>
    <property type="match status" value="1"/>
</dbReference>
<dbReference type="GO" id="GO:0006096">
    <property type="term" value="P:glycolytic process"/>
    <property type="evidence" value="ECO:0007669"/>
    <property type="project" value="UniProtKB-KW"/>
</dbReference>
<dbReference type="InterPro" id="IPR029017">
    <property type="entry name" value="Enolase-like_N"/>
</dbReference>
<evidence type="ECO:0000256" key="7">
    <source>
        <dbReference type="ARBA" id="ARBA00048333"/>
    </source>
</evidence>
<dbReference type="EC" id="4.2.1.11" evidence="3"/>
<evidence type="ECO:0000313" key="13">
    <source>
        <dbReference type="EMBL" id="WFC98849.1"/>
    </source>
</evidence>
<dbReference type="NCBIfam" id="TIGR01060">
    <property type="entry name" value="eno"/>
    <property type="match status" value="1"/>
</dbReference>
<dbReference type="SUPFAM" id="SSF54826">
    <property type="entry name" value="Enolase N-terminal domain-like"/>
    <property type="match status" value="1"/>
</dbReference>
<keyword evidence="4 10" id="KW-0460">Magnesium</keyword>
<feature type="domain" description="Enolase N-terminal" evidence="12">
    <location>
        <begin position="18"/>
        <end position="149"/>
    </location>
</feature>
<gene>
    <name evidence="13" type="primary">ENO1</name>
    <name evidence="13" type="ORF">MYAM1_001582</name>
</gene>